<keyword evidence="2" id="KW-1185">Reference proteome</keyword>
<protein>
    <submittedName>
        <fullName evidence="1">Uncharacterized protein</fullName>
    </submittedName>
</protein>
<accession>A0A022QFX1</accession>
<dbReference type="Proteomes" id="UP000030748">
    <property type="component" value="Unassembled WGS sequence"/>
</dbReference>
<dbReference type="AlphaFoldDB" id="A0A022QFX1"/>
<gene>
    <name evidence="1" type="ORF">MIMGU_mgv1a018796mg</name>
</gene>
<evidence type="ECO:0000313" key="2">
    <source>
        <dbReference type="Proteomes" id="UP000030748"/>
    </source>
</evidence>
<reference evidence="1 2" key="1">
    <citation type="journal article" date="2013" name="Proc. Natl. Acad. Sci. U.S.A.">
        <title>Fine-scale variation in meiotic recombination in Mimulus inferred from population shotgun sequencing.</title>
        <authorList>
            <person name="Hellsten U."/>
            <person name="Wright K.M."/>
            <person name="Jenkins J."/>
            <person name="Shu S."/>
            <person name="Yuan Y."/>
            <person name="Wessler S.R."/>
            <person name="Schmutz J."/>
            <person name="Willis J.H."/>
            <person name="Rokhsar D.S."/>
        </authorList>
    </citation>
    <scope>NUCLEOTIDE SEQUENCE [LARGE SCALE GENOMIC DNA]</scope>
    <source>
        <strain evidence="2">cv. DUN x IM62</strain>
    </source>
</reference>
<evidence type="ECO:0000313" key="1">
    <source>
        <dbReference type="EMBL" id="EYU26143.1"/>
    </source>
</evidence>
<dbReference type="EMBL" id="KI631751">
    <property type="protein sequence ID" value="EYU26143.1"/>
    <property type="molecule type" value="Genomic_DNA"/>
</dbReference>
<proteinExistence type="predicted"/>
<name>A0A022QFX1_ERYGU</name>
<organism evidence="1 2">
    <name type="scientific">Erythranthe guttata</name>
    <name type="common">Yellow monkey flower</name>
    <name type="synonym">Mimulus guttatus</name>
    <dbReference type="NCBI Taxonomy" id="4155"/>
    <lineage>
        <taxon>Eukaryota</taxon>
        <taxon>Viridiplantae</taxon>
        <taxon>Streptophyta</taxon>
        <taxon>Embryophyta</taxon>
        <taxon>Tracheophyta</taxon>
        <taxon>Spermatophyta</taxon>
        <taxon>Magnoliopsida</taxon>
        <taxon>eudicotyledons</taxon>
        <taxon>Gunneridae</taxon>
        <taxon>Pentapetalae</taxon>
        <taxon>asterids</taxon>
        <taxon>lamiids</taxon>
        <taxon>Lamiales</taxon>
        <taxon>Phrymaceae</taxon>
        <taxon>Erythranthe</taxon>
    </lineage>
</organism>
<sequence length="113" mass="12966">MNTFTRNSTVRLIGKDDSYEAEERRREAHIQIHGYRRDRARKRQIFLKTYKLGSSIRSGDKLTRSRKLKKMVVKVKSAVLSVLSFMRGGALRSCSSRSAIRASTPAPLVKFYS</sequence>